<dbReference type="CDD" id="cd03443">
    <property type="entry name" value="PaaI_thioesterase"/>
    <property type="match status" value="1"/>
</dbReference>
<reference evidence="3" key="1">
    <citation type="journal article" date="2015" name="Proc. Natl. Acad. Sci. U.S.A.">
        <title>Networks of energetic and metabolic interactions define dynamics in microbial communities.</title>
        <authorList>
            <person name="Embree M."/>
            <person name="Liu J.K."/>
            <person name="Al-Bassam M.M."/>
            <person name="Zengler K."/>
        </authorList>
    </citation>
    <scope>NUCLEOTIDE SEQUENCE</scope>
</reference>
<dbReference type="Pfam" id="PF03061">
    <property type="entry name" value="4HBT"/>
    <property type="match status" value="1"/>
</dbReference>
<proteinExistence type="predicted"/>
<dbReference type="InterPro" id="IPR029069">
    <property type="entry name" value="HotDog_dom_sf"/>
</dbReference>
<dbReference type="PANTHER" id="PTHR43240:SF5">
    <property type="entry name" value="1,4-DIHYDROXY-2-NAPHTHOYL-COA THIOESTERASE 1"/>
    <property type="match status" value="1"/>
</dbReference>
<dbReference type="InterPro" id="IPR006683">
    <property type="entry name" value="Thioestr_dom"/>
</dbReference>
<gene>
    <name evidence="3" type="ORF">ASZ90_017097</name>
</gene>
<dbReference type="InterPro" id="IPR003736">
    <property type="entry name" value="PAAI_dom"/>
</dbReference>
<evidence type="ECO:0000259" key="2">
    <source>
        <dbReference type="Pfam" id="PF03061"/>
    </source>
</evidence>
<dbReference type="GO" id="GO:0005829">
    <property type="term" value="C:cytosol"/>
    <property type="evidence" value="ECO:0007669"/>
    <property type="project" value="TreeGrafter"/>
</dbReference>
<dbReference type="SUPFAM" id="SSF54637">
    <property type="entry name" value="Thioesterase/thiol ester dehydrase-isomerase"/>
    <property type="match status" value="1"/>
</dbReference>
<dbReference type="PANTHER" id="PTHR43240">
    <property type="entry name" value="1,4-DIHYDROXY-2-NAPHTHOYL-COA THIOESTERASE 1"/>
    <property type="match status" value="1"/>
</dbReference>
<dbReference type="Gene3D" id="3.10.129.10">
    <property type="entry name" value="Hotdog Thioesterase"/>
    <property type="match status" value="1"/>
</dbReference>
<name>A0A0W8EA31_9ZZZZ</name>
<protein>
    <submittedName>
        <fullName evidence="3">Coma operon protein 2</fullName>
    </submittedName>
</protein>
<sequence length="140" mass="15099">MSDLPAFNWSKTAMGAMGIELVEFTPEQVVAVMPVTWKTHTPFGILHGGVSVVIAETVASAGSYLFIDPQRQSAVGLEINANHIKSVASGVVRAVGKPVHVGKKTLVWEIHIYDEQEDLVCISRCTTAVLDKPKTGDSIR</sequence>
<feature type="domain" description="Thioesterase" evidence="2">
    <location>
        <begin position="43"/>
        <end position="121"/>
    </location>
</feature>
<evidence type="ECO:0000256" key="1">
    <source>
        <dbReference type="ARBA" id="ARBA00022801"/>
    </source>
</evidence>
<comment type="caution">
    <text evidence="3">The sequence shown here is derived from an EMBL/GenBank/DDBJ whole genome shotgun (WGS) entry which is preliminary data.</text>
</comment>
<keyword evidence="1" id="KW-0378">Hydrolase</keyword>
<dbReference type="AlphaFoldDB" id="A0A0W8EA31"/>
<organism evidence="3">
    <name type="scientific">hydrocarbon metagenome</name>
    <dbReference type="NCBI Taxonomy" id="938273"/>
    <lineage>
        <taxon>unclassified sequences</taxon>
        <taxon>metagenomes</taxon>
        <taxon>ecological metagenomes</taxon>
    </lineage>
</organism>
<dbReference type="NCBIfam" id="TIGR00369">
    <property type="entry name" value="unchar_dom_1"/>
    <property type="match status" value="1"/>
</dbReference>
<dbReference type="EMBL" id="LNQE01001813">
    <property type="protein sequence ID" value="KUG05416.1"/>
    <property type="molecule type" value="Genomic_DNA"/>
</dbReference>
<dbReference type="GO" id="GO:0061522">
    <property type="term" value="F:1,4-dihydroxy-2-naphthoyl-CoA thioesterase activity"/>
    <property type="evidence" value="ECO:0007669"/>
    <property type="project" value="TreeGrafter"/>
</dbReference>
<evidence type="ECO:0000313" key="3">
    <source>
        <dbReference type="EMBL" id="KUG05416.1"/>
    </source>
</evidence>
<accession>A0A0W8EA31</accession>